<proteinExistence type="predicted"/>
<reference evidence="1 2" key="1">
    <citation type="journal article" date="2019" name="Nat. Med.">
        <title>A library of human gut bacterial isolates paired with longitudinal multiomics data enables mechanistic microbiome research.</title>
        <authorList>
            <person name="Poyet M."/>
            <person name="Groussin M."/>
            <person name="Gibbons S.M."/>
            <person name="Avila-Pacheco J."/>
            <person name="Jiang X."/>
            <person name="Kearney S.M."/>
            <person name="Perrotta A.R."/>
            <person name="Berdy B."/>
            <person name="Zhao S."/>
            <person name="Lieberman T.D."/>
            <person name="Swanson P.K."/>
            <person name="Smith M."/>
            <person name="Roesemann S."/>
            <person name="Alexander J.E."/>
            <person name="Rich S.A."/>
            <person name="Livny J."/>
            <person name="Vlamakis H."/>
            <person name="Clish C."/>
            <person name="Bullock K."/>
            <person name="Deik A."/>
            <person name="Scott J."/>
            <person name="Pierce K.A."/>
            <person name="Xavier R.J."/>
            <person name="Alm E.J."/>
        </authorList>
    </citation>
    <scope>NUCLEOTIDE SEQUENCE [LARGE SCALE GENOMIC DNA]</scope>
    <source>
        <strain evidence="1 2">BIOML-A1</strain>
    </source>
</reference>
<evidence type="ECO:0000313" key="2">
    <source>
        <dbReference type="Proteomes" id="UP000477285"/>
    </source>
</evidence>
<name>A0A6L8SYK9_9FIRM</name>
<gene>
    <name evidence="1" type="ORF">GT728_00550</name>
</gene>
<evidence type="ECO:0000313" key="1">
    <source>
        <dbReference type="EMBL" id="MZL31722.1"/>
    </source>
</evidence>
<dbReference type="AlphaFoldDB" id="A0A6L8SYK9"/>
<dbReference type="RefSeq" id="WP_161233207.1">
    <property type="nucleotide sequence ID" value="NZ_WWVI01000001.1"/>
</dbReference>
<accession>A0A6L8SYK9</accession>
<comment type="caution">
    <text evidence="1">The sequence shown here is derived from an EMBL/GenBank/DDBJ whole genome shotgun (WGS) entry which is preliminary data.</text>
</comment>
<dbReference type="EMBL" id="WWVQ01000001">
    <property type="protein sequence ID" value="MZL31722.1"/>
    <property type="molecule type" value="Genomic_DNA"/>
</dbReference>
<protein>
    <submittedName>
        <fullName evidence="1">Uncharacterized protein</fullName>
    </submittedName>
</protein>
<organism evidence="1 2">
    <name type="scientific">Blautia wexlerae</name>
    <dbReference type="NCBI Taxonomy" id="418240"/>
    <lineage>
        <taxon>Bacteria</taxon>
        <taxon>Bacillati</taxon>
        <taxon>Bacillota</taxon>
        <taxon>Clostridia</taxon>
        <taxon>Lachnospirales</taxon>
        <taxon>Lachnospiraceae</taxon>
        <taxon>Blautia</taxon>
    </lineage>
</organism>
<sequence length="126" mass="15042">MGSLKIKQKKKAFIPYTNKQSHMFAQSIQNCQKELKEMELKAFDDGFEDGKNWSDVLNFVILFYVMHELHGWEWKRYMKSVKRINNYINDINSGKTSLSEMVDDLEKKHHIQICDDYKELIERYGA</sequence>
<dbReference type="Proteomes" id="UP000477285">
    <property type="component" value="Unassembled WGS sequence"/>
</dbReference>